<gene>
    <name evidence="1" type="ORF">C8Q69DRAFT_149703</name>
</gene>
<reference evidence="1 2" key="1">
    <citation type="journal article" date="2018" name="Front. Microbiol.">
        <title>Genomic and genetic insights into a cosmopolitan fungus, Paecilomyces variotii (Eurotiales).</title>
        <authorList>
            <person name="Urquhart A.S."/>
            <person name="Mondo S.J."/>
            <person name="Makela M.R."/>
            <person name="Hane J.K."/>
            <person name="Wiebenga A."/>
            <person name="He G."/>
            <person name="Mihaltcheva S."/>
            <person name="Pangilinan J."/>
            <person name="Lipzen A."/>
            <person name="Barry K."/>
            <person name="de Vries R.P."/>
            <person name="Grigoriev I.V."/>
            <person name="Idnurm A."/>
        </authorList>
    </citation>
    <scope>NUCLEOTIDE SEQUENCE [LARGE SCALE GENOMIC DNA]</scope>
    <source>
        <strain evidence="1 2">CBS 101075</strain>
    </source>
</reference>
<accession>A0A443I149</accession>
<dbReference type="PANTHER" id="PTHR39401:SF1">
    <property type="entry name" value="SNOAL-LIKE DOMAIN-CONTAINING PROTEIN"/>
    <property type="match status" value="1"/>
</dbReference>
<comment type="caution">
    <text evidence="1">The sequence shown here is derived from an EMBL/GenBank/DDBJ whole genome shotgun (WGS) entry which is preliminary data.</text>
</comment>
<evidence type="ECO:0008006" key="3">
    <source>
        <dbReference type="Google" id="ProtNLM"/>
    </source>
</evidence>
<dbReference type="GeneID" id="39594807"/>
<dbReference type="AlphaFoldDB" id="A0A443I149"/>
<evidence type="ECO:0000313" key="2">
    <source>
        <dbReference type="Proteomes" id="UP000283841"/>
    </source>
</evidence>
<dbReference type="Proteomes" id="UP000283841">
    <property type="component" value="Unassembled WGS sequence"/>
</dbReference>
<dbReference type="RefSeq" id="XP_028487435.1">
    <property type="nucleotide sequence ID" value="XM_028625530.1"/>
</dbReference>
<dbReference type="VEuPathDB" id="FungiDB:C8Q69DRAFT_149703"/>
<dbReference type="SUPFAM" id="SSF54427">
    <property type="entry name" value="NTF2-like"/>
    <property type="match status" value="1"/>
</dbReference>
<keyword evidence="2" id="KW-1185">Reference proteome</keyword>
<dbReference type="EMBL" id="RCNU01000002">
    <property type="protein sequence ID" value="RWQ97790.1"/>
    <property type="molecule type" value="Genomic_DNA"/>
</dbReference>
<dbReference type="STRING" id="264951.A0A443I149"/>
<dbReference type="InterPro" id="IPR032710">
    <property type="entry name" value="NTF2-like_dom_sf"/>
</dbReference>
<evidence type="ECO:0000313" key="1">
    <source>
        <dbReference type="EMBL" id="RWQ97790.1"/>
    </source>
</evidence>
<dbReference type="Gene3D" id="3.10.450.50">
    <property type="match status" value="1"/>
</dbReference>
<name>A0A443I149_BYSSP</name>
<dbReference type="PANTHER" id="PTHR39401">
    <property type="entry name" value="SNOAL-LIKE DOMAIN-CONTAINING PROTEIN"/>
    <property type="match status" value="1"/>
</dbReference>
<dbReference type="OrthoDB" id="3468019at2759"/>
<sequence length="144" mass="16030">MSYTIAYDTSSAPSKGRELVSFMEEFYATSDDPAAHEKYARSFTPDATLIMGPKVGKGYDEILALRHGLWTHVASRKHTPVKVFFGGENELMLYGKVLYTLKATGNQVEVPWAGRVEFAFDEAGANPKMKFYQVYLDTASQSGK</sequence>
<proteinExistence type="predicted"/>
<organism evidence="1 2">
    <name type="scientific">Byssochlamys spectabilis</name>
    <name type="common">Paecilomyces variotii</name>
    <dbReference type="NCBI Taxonomy" id="264951"/>
    <lineage>
        <taxon>Eukaryota</taxon>
        <taxon>Fungi</taxon>
        <taxon>Dikarya</taxon>
        <taxon>Ascomycota</taxon>
        <taxon>Pezizomycotina</taxon>
        <taxon>Eurotiomycetes</taxon>
        <taxon>Eurotiomycetidae</taxon>
        <taxon>Eurotiales</taxon>
        <taxon>Thermoascaceae</taxon>
        <taxon>Paecilomyces</taxon>
    </lineage>
</organism>
<protein>
    <recommendedName>
        <fullName evidence="3">SnoaL-like domain-containing protein</fullName>
    </recommendedName>
</protein>